<dbReference type="GO" id="GO:0030170">
    <property type="term" value="F:pyridoxal phosphate binding"/>
    <property type="evidence" value="ECO:0007669"/>
    <property type="project" value="InterPro"/>
</dbReference>
<comment type="pathway">
    <text evidence="4">Amino-acid degradation; L-kynurenine degradation; L-alanine and anthranilate from L-kynurenine: step 1/1.</text>
</comment>
<comment type="similarity">
    <text evidence="4">Belongs to the kynureninase family.</text>
</comment>
<evidence type="ECO:0000256" key="1">
    <source>
        <dbReference type="ARBA" id="ARBA00022642"/>
    </source>
</evidence>
<dbReference type="Pfam" id="PF22580">
    <property type="entry name" value="KYNU_C"/>
    <property type="match status" value="1"/>
</dbReference>
<dbReference type="Gene3D" id="3.90.1150.10">
    <property type="entry name" value="Aspartate Aminotransferase, domain 1"/>
    <property type="match status" value="1"/>
</dbReference>
<sequence length="413" mass="44167">MHKHAMTLISLPESRADAEALDEVDPLARCRAAFALPEGVTYLVGHSLGPATIGAMEAVREASEGAWLNDRVGAWNSADWIQLAERVGGRTAKLVGADASEVVVCDSVSVNLFKLAAAALPLARTRRLVVETDEFPTDQYILEGLSGVADVELIRAEPGQGLAQLNGGVLVKSLVNYRSADVADMVADEAAAQDEGGWIVWDLSHATGVLDVQLAKSHARLAAGCTYKYLNGGPGAPAFLYARGDVAGELSSPLPGWMGHAAPFEFTSDYKPKHGAARFACGTPPILSLAALDGALKVFDDVAMRDVQAKSRSLGQMCLMMAEGMGLDIASPLDPQRRGGHVSLRHPDGYPLVRAMADWGIEADFRTPHTIRLGLSPLFLSYAEIWDAMSELAEIVETRSWDTACYREKAIVT</sequence>
<comment type="caution">
    <text evidence="5">The sequence shown here is derived from an EMBL/GenBank/DDBJ whole genome shotgun (WGS) entry which is preliminary data.</text>
</comment>
<dbReference type="STRING" id="1280948.HY36_04255"/>
<dbReference type="GO" id="GO:0019441">
    <property type="term" value="P:L-tryptophan catabolic process to kynurenine"/>
    <property type="evidence" value="ECO:0007669"/>
    <property type="project" value="TreeGrafter"/>
</dbReference>
<dbReference type="AlphaFoldDB" id="A0A059E273"/>
<dbReference type="GO" id="GO:0005737">
    <property type="term" value="C:cytoplasm"/>
    <property type="evidence" value="ECO:0007669"/>
    <property type="project" value="InterPro"/>
</dbReference>
<dbReference type="PIRSF" id="PIRSF038800">
    <property type="entry name" value="KYNU"/>
    <property type="match status" value="1"/>
</dbReference>
<protein>
    <recommendedName>
        <fullName evidence="4">Kynureninase</fullName>
        <ecNumber evidence="4">3.7.1.3</ecNumber>
    </recommendedName>
</protein>
<dbReference type="EC" id="3.7.1.3" evidence="4"/>
<dbReference type="EMBL" id="AWFH01000012">
    <property type="protein sequence ID" value="KCZ61771.1"/>
    <property type="molecule type" value="Genomic_DNA"/>
</dbReference>
<comment type="cofactor">
    <cofactor evidence="4">
        <name>pyridoxal 5'-phosphate</name>
        <dbReference type="ChEBI" id="CHEBI:597326"/>
    </cofactor>
</comment>
<dbReference type="GO" id="GO:0097053">
    <property type="term" value="P:L-kynurenine catabolic process"/>
    <property type="evidence" value="ECO:0007669"/>
    <property type="project" value="UniProtKB-UniPathway"/>
</dbReference>
<accession>A0A059E273</accession>
<dbReference type="InterPro" id="IPR015421">
    <property type="entry name" value="PyrdxlP-dep_Trfase_major"/>
</dbReference>
<dbReference type="UniPathway" id="UPA00334">
    <property type="reaction ID" value="UER00455"/>
</dbReference>
<dbReference type="Gene3D" id="3.40.640.10">
    <property type="entry name" value="Type I PLP-dependent aspartate aminotransferase-like (Major domain)"/>
    <property type="match status" value="1"/>
</dbReference>
<dbReference type="eggNOG" id="COG3844">
    <property type="taxonomic scope" value="Bacteria"/>
</dbReference>
<proteinExistence type="inferred from homology"/>
<dbReference type="InterPro" id="IPR010111">
    <property type="entry name" value="Kynureninase"/>
</dbReference>
<organism evidence="5 6">
    <name type="scientific">Hyphomonas atlantica</name>
    <dbReference type="NCBI Taxonomy" id="1280948"/>
    <lineage>
        <taxon>Bacteria</taxon>
        <taxon>Pseudomonadati</taxon>
        <taxon>Pseudomonadota</taxon>
        <taxon>Alphaproteobacteria</taxon>
        <taxon>Hyphomonadales</taxon>
        <taxon>Hyphomonadaceae</taxon>
        <taxon>Hyphomonas</taxon>
    </lineage>
</organism>
<dbReference type="PANTHER" id="PTHR14084:SF0">
    <property type="entry name" value="KYNURENINASE"/>
    <property type="match status" value="1"/>
</dbReference>
<evidence type="ECO:0000256" key="4">
    <source>
        <dbReference type="PIRNR" id="PIRNR038800"/>
    </source>
</evidence>
<dbReference type="GO" id="GO:0009435">
    <property type="term" value="P:NAD+ biosynthetic process"/>
    <property type="evidence" value="ECO:0007669"/>
    <property type="project" value="UniProtKB-UniPathway"/>
</dbReference>
<keyword evidence="3 4" id="KW-0663">Pyridoxal phosphate</keyword>
<dbReference type="GO" id="GO:0043420">
    <property type="term" value="P:anthranilate metabolic process"/>
    <property type="evidence" value="ECO:0007669"/>
    <property type="project" value="TreeGrafter"/>
</dbReference>
<evidence type="ECO:0000256" key="2">
    <source>
        <dbReference type="ARBA" id="ARBA00022801"/>
    </source>
</evidence>
<comment type="function">
    <text evidence="4">Catalyzes the cleavage of L-kynurenine (L-Kyn) and L-3-hydroxykynurenine (L-3OHKyn) into anthranilic acid (AA) and 3-hydroxyanthranilic acid (3-OHAA), respectively.</text>
</comment>
<dbReference type="UniPathway" id="UPA00253">
    <property type="reaction ID" value="UER00329"/>
</dbReference>
<comment type="pathway">
    <text evidence="4">Cofactor biosynthesis; NAD(+) biosynthesis; quinolinate from L-kynurenine: step 2/3.</text>
</comment>
<comment type="catalytic activity">
    <reaction evidence="4">
        <text>L-kynurenine + H2O = anthranilate + L-alanine + H(+)</text>
        <dbReference type="Rhea" id="RHEA:16813"/>
        <dbReference type="ChEBI" id="CHEBI:15377"/>
        <dbReference type="ChEBI" id="CHEBI:15378"/>
        <dbReference type="ChEBI" id="CHEBI:16567"/>
        <dbReference type="ChEBI" id="CHEBI:57959"/>
        <dbReference type="ChEBI" id="CHEBI:57972"/>
        <dbReference type="EC" id="3.7.1.3"/>
    </reaction>
</comment>
<keyword evidence="6" id="KW-1185">Reference proteome</keyword>
<dbReference type="Proteomes" id="UP000024547">
    <property type="component" value="Unassembled WGS sequence"/>
</dbReference>
<dbReference type="PATRIC" id="fig|1280948.3.peg.1680"/>
<keyword evidence="2 4" id="KW-0378">Hydrolase</keyword>
<dbReference type="InterPro" id="IPR015424">
    <property type="entry name" value="PyrdxlP-dep_Trfase"/>
</dbReference>
<dbReference type="SUPFAM" id="SSF53383">
    <property type="entry name" value="PLP-dependent transferases"/>
    <property type="match status" value="1"/>
</dbReference>
<dbReference type="GO" id="GO:0030429">
    <property type="term" value="F:kynureninase activity"/>
    <property type="evidence" value="ECO:0007669"/>
    <property type="project" value="UniProtKB-EC"/>
</dbReference>
<name>A0A059E273_9PROT</name>
<reference evidence="5 6" key="1">
    <citation type="journal article" date="2014" name="Antonie Van Leeuwenhoek">
        <title>Hyphomonas beringensis sp. nov. and Hyphomonas chukchiensis sp. nov., isolated from surface seawater of the Bering Sea and Chukchi Sea.</title>
        <authorList>
            <person name="Li C."/>
            <person name="Lai Q."/>
            <person name="Li G."/>
            <person name="Dong C."/>
            <person name="Wang J."/>
            <person name="Liao Y."/>
            <person name="Shao Z."/>
        </authorList>
    </citation>
    <scope>NUCLEOTIDE SEQUENCE [LARGE SCALE GENOMIC DNA]</scope>
    <source>
        <strain evidence="5 6">22II1-22F38</strain>
    </source>
</reference>
<keyword evidence="1 4" id="KW-0662">Pyridine nucleotide biosynthesis</keyword>
<comment type="subunit">
    <text evidence="4">Homodimer.</text>
</comment>
<dbReference type="InterPro" id="IPR015422">
    <property type="entry name" value="PyrdxlP-dep_Trfase_small"/>
</dbReference>
<evidence type="ECO:0000313" key="5">
    <source>
        <dbReference type="EMBL" id="KCZ61771.1"/>
    </source>
</evidence>
<comment type="catalytic activity">
    <reaction evidence="4">
        <text>3-hydroxy-L-kynurenine + H2O = 3-hydroxyanthranilate + L-alanine + H(+)</text>
        <dbReference type="Rhea" id="RHEA:25143"/>
        <dbReference type="ChEBI" id="CHEBI:15377"/>
        <dbReference type="ChEBI" id="CHEBI:15378"/>
        <dbReference type="ChEBI" id="CHEBI:36559"/>
        <dbReference type="ChEBI" id="CHEBI:57972"/>
        <dbReference type="ChEBI" id="CHEBI:58125"/>
        <dbReference type="EC" id="3.7.1.3"/>
    </reaction>
</comment>
<evidence type="ECO:0000313" key="6">
    <source>
        <dbReference type="Proteomes" id="UP000024547"/>
    </source>
</evidence>
<evidence type="ECO:0000256" key="3">
    <source>
        <dbReference type="ARBA" id="ARBA00022898"/>
    </source>
</evidence>
<gene>
    <name evidence="5" type="ORF">HY36_04255</name>
</gene>
<dbReference type="PANTHER" id="PTHR14084">
    <property type="entry name" value="KYNURENINASE"/>
    <property type="match status" value="1"/>
</dbReference>